<proteinExistence type="inferred from homology"/>
<evidence type="ECO:0000313" key="5">
    <source>
        <dbReference type="EMBL" id="SMO33595.1"/>
    </source>
</evidence>
<dbReference type="AlphaFoldDB" id="A0A521AFJ8"/>
<dbReference type="InterPro" id="IPR026040">
    <property type="entry name" value="HyI-like"/>
</dbReference>
<keyword evidence="1 2" id="KW-0413">Isomerase</keyword>
<dbReference type="PIRSF" id="PIRSF006241">
    <property type="entry name" value="HyI"/>
    <property type="match status" value="1"/>
</dbReference>
<dbReference type="Gene3D" id="3.20.20.150">
    <property type="entry name" value="Divalent-metal-dependent TIM barrel enzymes"/>
    <property type="match status" value="1"/>
</dbReference>
<dbReference type="InterPro" id="IPR050417">
    <property type="entry name" value="Sugar_Epim/Isomerase"/>
</dbReference>
<evidence type="ECO:0000256" key="2">
    <source>
        <dbReference type="PIRNR" id="PIRNR006241"/>
    </source>
</evidence>
<dbReference type="Pfam" id="PF01261">
    <property type="entry name" value="AP_endonuc_2"/>
    <property type="match status" value="1"/>
</dbReference>
<accession>A0A521AFJ8</accession>
<dbReference type="InterPro" id="IPR013022">
    <property type="entry name" value="Xyl_isomerase-like_TIM-brl"/>
</dbReference>
<gene>
    <name evidence="5" type="ORF">SAMN06265173_101138</name>
</gene>
<comment type="similarity">
    <text evidence="2">Belongs to the hyi family.</text>
</comment>
<name>A0A521AFJ8_9RHOB</name>
<keyword evidence="6" id="KW-1185">Reference proteome</keyword>
<feature type="active site" description="Proton donor/acceptor" evidence="3">
    <location>
        <position position="137"/>
    </location>
</feature>
<dbReference type="GO" id="GO:0046487">
    <property type="term" value="P:glyoxylate metabolic process"/>
    <property type="evidence" value="ECO:0007669"/>
    <property type="project" value="TreeGrafter"/>
</dbReference>
<dbReference type="RefSeq" id="WP_142491455.1">
    <property type="nucleotide sequence ID" value="NZ_FXTO01000001.1"/>
</dbReference>
<dbReference type="EMBL" id="FXTO01000001">
    <property type="protein sequence ID" value="SMO33595.1"/>
    <property type="molecule type" value="Genomic_DNA"/>
</dbReference>
<dbReference type="SUPFAM" id="SSF51658">
    <property type="entry name" value="Xylose isomerase-like"/>
    <property type="match status" value="1"/>
</dbReference>
<evidence type="ECO:0000259" key="4">
    <source>
        <dbReference type="Pfam" id="PF01261"/>
    </source>
</evidence>
<dbReference type="InterPro" id="IPR036237">
    <property type="entry name" value="Xyl_isomerase-like_sf"/>
</dbReference>
<evidence type="ECO:0000256" key="1">
    <source>
        <dbReference type="ARBA" id="ARBA00023235"/>
    </source>
</evidence>
<feature type="domain" description="Xylose isomerase-like TIM barrel" evidence="4">
    <location>
        <begin position="21"/>
        <end position="248"/>
    </location>
</feature>
<dbReference type="PANTHER" id="PTHR43489">
    <property type="entry name" value="ISOMERASE"/>
    <property type="match status" value="1"/>
</dbReference>
<protein>
    <submittedName>
        <fullName evidence="5">Hydroxypyruvate isomerase</fullName>
    </submittedName>
</protein>
<evidence type="ECO:0000256" key="3">
    <source>
        <dbReference type="PIRSR" id="PIRSR006241-50"/>
    </source>
</evidence>
<dbReference type="PANTHER" id="PTHR43489:SF6">
    <property type="entry name" value="HYDROXYPYRUVATE ISOMERASE-RELATED"/>
    <property type="match status" value="1"/>
</dbReference>
<sequence length="257" mass="28156">MPKFAANLTLLFTEYPLTDRFDAARRAGFGGVELLIPYDTPAPELARALRDSGLSMVLINTPAPDWAAGDRGLAALPGREAAFRDSFELSLDYAAHLSPDHIHIMAGLASGAEAHATYLRNLSWATTRAPQQSLTIEPINSIDMPGFFLNDFDQAADILDQFKAPNLSLQFDAYHAHRITGDMPATWARHRHRTRHIQIAGTEGRHEPTGGAIDYPTFFALLDAQGYTGHVSAEYLPAAKTEDGLGWLWPYSAPAMP</sequence>
<organism evidence="5 6">
    <name type="scientific">Thalassovita litoralis</name>
    <dbReference type="NCBI Taxonomy" id="1010611"/>
    <lineage>
        <taxon>Bacteria</taxon>
        <taxon>Pseudomonadati</taxon>
        <taxon>Pseudomonadota</taxon>
        <taxon>Alphaproteobacteria</taxon>
        <taxon>Rhodobacterales</taxon>
        <taxon>Roseobacteraceae</taxon>
        <taxon>Thalassovita</taxon>
    </lineage>
</organism>
<dbReference type="GO" id="GO:0008903">
    <property type="term" value="F:hydroxypyruvate isomerase activity"/>
    <property type="evidence" value="ECO:0007669"/>
    <property type="project" value="TreeGrafter"/>
</dbReference>
<dbReference type="OrthoDB" id="9786584at2"/>
<reference evidence="5 6" key="1">
    <citation type="submission" date="2017-05" db="EMBL/GenBank/DDBJ databases">
        <authorList>
            <person name="Varghese N."/>
            <person name="Submissions S."/>
        </authorList>
    </citation>
    <scope>NUCLEOTIDE SEQUENCE [LARGE SCALE GENOMIC DNA]</scope>
    <source>
        <strain evidence="5 6">DSM 29506</strain>
    </source>
</reference>
<feature type="active site" description="Proton donor/acceptor" evidence="3">
    <location>
        <position position="234"/>
    </location>
</feature>
<dbReference type="Proteomes" id="UP000316030">
    <property type="component" value="Unassembled WGS sequence"/>
</dbReference>
<keyword evidence="5" id="KW-0670">Pyruvate</keyword>
<evidence type="ECO:0000313" key="6">
    <source>
        <dbReference type="Proteomes" id="UP000316030"/>
    </source>
</evidence>